<name>C7DGS2_MICA2</name>
<dbReference type="Gene3D" id="3.40.50.720">
    <property type="entry name" value="NAD(P)-binding Rossmann-like Domain"/>
    <property type="match status" value="1"/>
</dbReference>
<accession>C7DGS2</accession>
<keyword evidence="4" id="KW-1185">Reference proteome</keyword>
<evidence type="ECO:0000256" key="1">
    <source>
        <dbReference type="SAM" id="Phobius"/>
    </source>
</evidence>
<dbReference type="AlphaFoldDB" id="C7DGS2"/>
<evidence type="ECO:0000313" key="4">
    <source>
        <dbReference type="Proteomes" id="UP000332487"/>
    </source>
</evidence>
<organism evidence="3 4">
    <name type="scientific">Candidatus Micrarchaeum acidiphilum ARMAN-2</name>
    <dbReference type="NCBI Taxonomy" id="425595"/>
    <lineage>
        <taxon>Archaea</taxon>
        <taxon>Candidatus Micrarchaeota</taxon>
        <taxon>Candidatus Micrarchaeia</taxon>
        <taxon>Candidatus Micrarchaeales</taxon>
        <taxon>Candidatus Micrarchaeaceae</taxon>
        <taxon>Candidatus Micrarchaeum</taxon>
    </lineage>
</organism>
<evidence type="ECO:0000313" key="3">
    <source>
        <dbReference type="EMBL" id="EET90243.1"/>
    </source>
</evidence>
<dbReference type="SUPFAM" id="SSF51735">
    <property type="entry name" value="NAD(P)-binding Rossmann-fold domains"/>
    <property type="match status" value="1"/>
</dbReference>
<feature type="transmembrane region" description="Helical" evidence="1">
    <location>
        <begin position="76"/>
        <end position="102"/>
    </location>
</feature>
<reference evidence="3 4" key="1">
    <citation type="journal article" date="2009" name="Genome Biol.">
        <title>Community-wide analysis of microbial genome sequence signatures.</title>
        <authorList>
            <person name="Dick G.J."/>
            <person name="Andersson A.F."/>
            <person name="Baker B.J."/>
            <person name="Simmons S.L."/>
            <person name="Thomas B.C."/>
            <person name="Yelton A.P."/>
            <person name="Banfield J.F."/>
        </authorList>
    </citation>
    <scope>NUCLEOTIDE SEQUENCE [LARGE SCALE GENOMIC DNA]</scope>
    <source>
        <strain evidence="3">ARMAN-2</strain>
    </source>
</reference>
<dbReference type="GO" id="GO:0006813">
    <property type="term" value="P:potassium ion transport"/>
    <property type="evidence" value="ECO:0007669"/>
    <property type="project" value="InterPro"/>
</dbReference>
<evidence type="ECO:0000259" key="2">
    <source>
        <dbReference type="PROSITE" id="PS51201"/>
    </source>
</evidence>
<feature type="domain" description="RCK N-terminal" evidence="2">
    <location>
        <begin position="120"/>
        <end position="238"/>
    </location>
</feature>
<dbReference type="PANTHER" id="PTHR43833">
    <property type="entry name" value="POTASSIUM CHANNEL PROTEIN 2-RELATED-RELATED"/>
    <property type="match status" value="1"/>
</dbReference>
<keyword evidence="1" id="KW-0812">Transmembrane</keyword>
<sequence length="255" mass="27958">MNSSTGSEIPVKYIIAFALLVAFVFVFAVFFIESRGVGLYSAVYFTTSALFDAVGVSGGSMVSAAIPVYSRAFPSFIVILFMLGIIKIAVIGFVLAGIVDLITNIRLRERFVFFRIRKLKNGILVCGFNSLSEDLCQILKAKDMPFIVIEKNDSRAEAAELLNYNVITGDFGDDAVLKEAAISQAKCVIMASEDDFENLLGVVAAHYLNRKVKIITRARDEDSVSKMQRANATMCVIPEVLAGLEMGNKILQKVR</sequence>
<dbReference type="EMBL" id="GG697239">
    <property type="protein sequence ID" value="EET90243.1"/>
    <property type="molecule type" value="Genomic_DNA"/>
</dbReference>
<feature type="transmembrane region" description="Helical" evidence="1">
    <location>
        <begin position="13"/>
        <end position="32"/>
    </location>
</feature>
<proteinExistence type="predicted"/>
<feature type="transmembrane region" description="Helical" evidence="1">
    <location>
        <begin position="44"/>
        <end position="70"/>
    </location>
</feature>
<dbReference type="InterPro" id="IPR050721">
    <property type="entry name" value="Trk_Ktr_HKT_K-transport"/>
</dbReference>
<dbReference type="Pfam" id="PF02254">
    <property type="entry name" value="TrkA_N"/>
    <property type="match status" value="1"/>
</dbReference>
<dbReference type="Proteomes" id="UP000332487">
    <property type="component" value="Unassembled WGS sequence"/>
</dbReference>
<dbReference type="InterPro" id="IPR036291">
    <property type="entry name" value="NAD(P)-bd_dom_sf"/>
</dbReference>
<keyword evidence="1" id="KW-1133">Transmembrane helix</keyword>
<gene>
    <name evidence="3" type="ORF">UNLARM2_0272</name>
</gene>
<dbReference type="InterPro" id="IPR003148">
    <property type="entry name" value="RCK_N"/>
</dbReference>
<protein>
    <submittedName>
        <fullName evidence="3">TrkA-N domain protein</fullName>
    </submittedName>
</protein>
<reference evidence="3 4" key="2">
    <citation type="journal article" date="2010" name="Proc. Natl. Acad. Sci. U.S.A.">
        <title>Enigmatic, ultrasmall, uncultivated Archaea.</title>
        <authorList>
            <person name="Baker B.J."/>
            <person name="Comolli L.R."/>
            <person name="Dick G.J."/>
            <person name="Hauser L.J."/>
            <person name="Hyatt D."/>
            <person name="Dill B.D."/>
            <person name="Land M.L."/>
            <person name="Verberkmoes N.C."/>
            <person name="Hettich R.L."/>
            <person name="Banfield J.F."/>
        </authorList>
    </citation>
    <scope>NUCLEOTIDE SEQUENCE [LARGE SCALE GENOMIC DNA]</scope>
    <source>
        <strain evidence="3">ARMAN-2</strain>
    </source>
</reference>
<keyword evidence="1" id="KW-0472">Membrane</keyword>
<dbReference type="PANTHER" id="PTHR43833:SF9">
    <property type="entry name" value="POTASSIUM CHANNEL PROTEIN YUGO-RELATED"/>
    <property type="match status" value="1"/>
</dbReference>
<dbReference type="PROSITE" id="PS51201">
    <property type="entry name" value="RCK_N"/>
    <property type="match status" value="1"/>
</dbReference>